<reference evidence="1 2" key="1">
    <citation type="submission" date="2019-02" db="EMBL/GenBank/DDBJ databases">
        <title>Deep-cultivation of Planctomycetes and their phenomic and genomic characterization uncovers novel biology.</title>
        <authorList>
            <person name="Wiegand S."/>
            <person name="Jogler M."/>
            <person name="Boedeker C."/>
            <person name="Pinto D."/>
            <person name="Vollmers J."/>
            <person name="Rivas-Marin E."/>
            <person name="Kohn T."/>
            <person name="Peeters S.H."/>
            <person name="Heuer A."/>
            <person name="Rast P."/>
            <person name="Oberbeckmann S."/>
            <person name="Bunk B."/>
            <person name="Jeske O."/>
            <person name="Meyerdierks A."/>
            <person name="Storesund J.E."/>
            <person name="Kallscheuer N."/>
            <person name="Luecker S."/>
            <person name="Lage O.M."/>
            <person name="Pohl T."/>
            <person name="Merkel B.J."/>
            <person name="Hornburger P."/>
            <person name="Mueller R.-W."/>
            <person name="Bruemmer F."/>
            <person name="Labrenz M."/>
            <person name="Spormann A.M."/>
            <person name="Op den Camp H."/>
            <person name="Overmann J."/>
            <person name="Amann R."/>
            <person name="Jetten M.S.M."/>
            <person name="Mascher T."/>
            <person name="Medema M.H."/>
            <person name="Devos D.P."/>
            <person name="Kaster A.-K."/>
            <person name="Ovreas L."/>
            <person name="Rohde M."/>
            <person name="Galperin M.Y."/>
            <person name="Jogler C."/>
        </authorList>
    </citation>
    <scope>NUCLEOTIDE SEQUENCE [LARGE SCALE GENOMIC DNA]</scope>
    <source>
        <strain evidence="1 2">Mal48</strain>
    </source>
</reference>
<gene>
    <name evidence="1" type="ORF">Mal48_02660</name>
</gene>
<name>A0A517QHC5_9PLAN</name>
<proteinExistence type="predicted"/>
<protein>
    <submittedName>
        <fullName evidence="1">Uncharacterized protein</fullName>
    </submittedName>
</protein>
<sequence>MSSGCRAVKITSWSSWLYRMPGSRNEVETEKKPGIPRCLAFQFLRAFQWLTMLFMVSLTARIAPCQDPVCLLSS</sequence>
<dbReference type="AlphaFoldDB" id="A0A517QHC5"/>
<dbReference type="Proteomes" id="UP000315724">
    <property type="component" value="Chromosome"/>
</dbReference>
<keyword evidence="2" id="KW-1185">Reference proteome</keyword>
<dbReference type="EMBL" id="CP036267">
    <property type="protein sequence ID" value="QDT31036.1"/>
    <property type="molecule type" value="Genomic_DNA"/>
</dbReference>
<evidence type="ECO:0000313" key="2">
    <source>
        <dbReference type="Proteomes" id="UP000315724"/>
    </source>
</evidence>
<accession>A0A517QHC5</accession>
<organism evidence="1 2">
    <name type="scientific">Thalassoglobus polymorphus</name>
    <dbReference type="NCBI Taxonomy" id="2527994"/>
    <lineage>
        <taxon>Bacteria</taxon>
        <taxon>Pseudomonadati</taxon>
        <taxon>Planctomycetota</taxon>
        <taxon>Planctomycetia</taxon>
        <taxon>Planctomycetales</taxon>
        <taxon>Planctomycetaceae</taxon>
        <taxon>Thalassoglobus</taxon>
    </lineage>
</organism>
<dbReference type="KEGG" id="tpol:Mal48_02660"/>
<evidence type="ECO:0000313" key="1">
    <source>
        <dbReference type="EMBL" id="QDT31036.1"/>
    </source>
</evidence>